<dbReference type="InterPro" id="IPR043128">
    <property type="entry name" value="Rev_trsase/Diguanyl_cyclase"/>
</dbReference>
<dbReference type="PANTHER" id="PTHR46888:SF1">
    <property type="entry name" value="RIBONUCLEASE H"/>
    <property type="match status" value="1"/>
</dbReference>
<evidence type="ECO:0000313" key="1">
    <source>
        <dbReference type="EMBL" id="GFN94316.1"/>
    </source>
</evidence>
<evidence type="ECO:0000313" key="2">
    <source>
        <dbReference type="Proteomes" id="UP000735302"/>
    </source>
</evidence>
<protein>
    <submittedName>
        <fullName evidence="1">Zinc finger protein</fullName>
    </submittedName>
</protein>
<dbReference type="SUPFAM" id="SSF56672">
    <property type="entry name" value="DNA/RNA polymerases"/>
    <property type="match status" value="1"/>
</dbReference>
<gene>
    <name evidence="1" type="ORF">PoB_002082200</name>
</gene>
<name>A0AAV3ZIF9_9GAST</name>
<comment type="caution">
    <text evidence="1">The sequence shown here is derived from an EMBL/GenBank/DDBJ whole genome shotgun (WGS) entry which is preliminary data.</text>
</comment>
<sequence length="237" mass="26707">MRIFIRGKYKKVSAWVKDNRLPSYWVGSEAIGLQVENVEEGPGAPRSVRIFLILIGYNEGFILNYAQISAPSSDLVRKGQPNPVTWGDAQERAYQAATSRSVLHLTDIDFKFVLRKIASDRGCLEVSSTGGADAQAKLPKLPNFMDRKDNLDSWLTRFEGFAAMGQWASSLSALPTRRALDCYGRFPKAEALDYDASKKALMKKYDLAEDGYRSRFRICKPERDESVQMIIVRTLNP</sequence>
<organism evidence="1 2">
    <name type="scientific">Plakobranchus ocellatus</name>
    <dbReference type="NCBI Taxonomy" id="259542"/>
    <lineage>
        <taxon>Eukaryota</taxon>
        <taxon>Metazoa</taxon>
        <taxon>Spiralia</taxon>
        <taxon>Lophotrochozoa</taxon>
        <taxon>Mollusca</taxon>
        <taxon>Gastropoda</taxon>
        <taxon>Heterobranchia</taxon>
        <taxon>Euthyneura</taxon>
        <taxon>Panpulmonata</taxon>
        <taxon>Sacoglossa</taxon>
        <taxon>Placobranchoidea</taxon>
        <taxon>Plakobranchidae</taxon>
        <taxon>Plakobranchus</taxon>
    </lineage>
</organism>
<keyword evidence="2" id="KW-1185">Reference proteome</keyword>
<dbReference type="EMBL" id="BLXT01002434">
    <property type="protein sequence ID" value="GFN94316.1"/>
    <property type="molecule type" value="Genomic_DNA"/>
</dbReference>
<proteinExistence type="predicted"/>
<dbReference type="InterPro" id="IPR043502">
    <property type="entry name" value="DNA/RNA_pol_sf"/>
</dbReference>
<dbReference type="Gene3D" id="3.30.70.270">
    <property type="match status" value="1"/>
</dbReference>
<dbReference type="Proteomes" id="UP000735302">
    <property type="component" value="Unassembled WGS sequence"/>
</dbReference>
<dbReference type="PANTHER" id="PTHR46888">
    <property type="entry name" value="ZINC KNUCKLE DOMAINCONTAINING PROTEIN-RELATED"/>
    <property type="match status" value="1"/>
</dbReference>
<dbReference type="AlphaFoldDB" id="A0AAV3ZIF9"/>
<accession>A0AAV3ZIF9</accession>
<reference evidence="1 2" key="1">
    <citation type="journal article" date="2021" name="Elife">
        <title>Chloroplast acquisition without the gene transfer in kleptoplastic sea slugs, Plakobranchus ocellatus.</title>
        <authorList>
            <person name="Maeda T."/>
            <person name="Takahashi S."/>
            <person name="Yoshida T."/>
            <person name="Shimamura S."/>
            <person name="Takaki Y."/>
            <person name="Nagai Y."/>
            <person name="Toyoda A."/>
            <person name="Suzuki Y."/>
            <person name="Arimoto A."/>
            <person name="Ishii H."/>
            <person name="Satoh N."/>
            <person name="Nishiyama T."/>
            <person name="Hasebe M."/>
            <person name="Maruyama T."/>
            <person name="Minagawa J."/>
            <person name="Obokata J."/>
            <person name="Shigenobu S."/>
        </authorList>
    </citation>
    <scope>NUCLEOTIDE SEQUENCE [LARGE SCALE GENOMIC DNA]</scope>
</reference>